<name>A0A8B8WIS5_BALMU</name>
<accession>A0A8B8WIS5</accession>
<feature type="region of interest" description="Disordered" evidence="3">
    <location>
        <begin position="1"/>
        <end position="57"/>
    </location>
</feature>
<dbReference type="Pfam" id="PF00956">
    <property type="entry name" value="NAP"/>
    <property type="match status" value="1"/>
</dbReference>
<dbReference type="GO" id="GO:0006334">
    <property type="term" value="P:nucleosome assembly"/>
    <property type="evidence" value="ECO:0007669"/>
    <property type="project" value="InterPro"/>
</dbReference>
<sequence length="268" mass="31498">MQVFWLPVEDSMEEMEVVMEEEEQEQQEEPMLVEEPEEKPQEEGQEEPGPSPKSAPSPLEALEAVQLELEPLNRQCSRASARLNLRILGRRTTYLEHRSAIIQSIPGFWVKVRLLDVKQFVNHLQMSATMNDLDKDMLSYMTNLKVEKLRYPSDCCKIVLFFRNNCYFQNEVVVKEYLINVTGYMAAHSTRIQWHRRFKSEAYSRRHHSSSHDFFRWFSDHSFAGSSRIAEIISEDLWPNPLRYYPREEGTTGTGTPDVEMRVMEHHP</sequence>
<dbReference type="GO" id="GO:0005634">
    <property type="term" value="C:nucleus"/>
    <property type="evidence" value="ECO:0007669"/>
    <property type="project" value="InterPro"/>
</dbReference>
<dbReference type="RefSeq" id="XP_036697093.1">
    <property type="nucleotide sequence ID" value="XM_036841198.1"/>
</dbReference>
<dbReference type="GeneID" id="118889447"/>
<dbReference type="KEGG" id="bmus:118889447"/>
<organism evidence="4 5">
    <name type="scientific">Balaenoptera musculus</name>
    <name type="common">Blue whale</name>
    <dbReference type="NCBI Taxonomy" id="9771"/>
    <lineage>
        <taxon>Eukaryota</taxon>
        <taxon>Metazoa</taxon>
        <taxon>Chordata</taxon>
        <taxon>Craniata</taxon>
        <taxon>Vertebrata</taxon>
        <taxon>Euteleostomi</taxon>
        <taxon>Mammalia</taxon>
        <taxon>Eutheria</taxon>
        <taxon>Laurasiatheria</taxon>
        <taxon>Artiodactyla</taxon>
        <taxon>Whippomorpha</taxon>
        <taxon>Cetacea</taxon>
        <taxon>Mysticeti</taxon>
        <taxon>Balaenopteridae</taxon>
        <taxon>Balaenoptera</taxon>
    </lineage>
</organism>
<comment type="similarity">
    <text evidence="1 2">Belongs to the nucleosome assembly protein (NAP) family.</text>
</comment>
<dbReference type="SUPFAM" id="SSF143113">
    <property type="entry name" value="NAP-like"/>
    <property type="match status" value="1"/>
</dbReference>
<dbReference type="OrthoDB" id="9751433at2759"/>
<proteinExistence type="inferred from homology"/>
<dbReference type="Gene3D" id="1.20.5.1500">
    <property type="match status" value="1"/>
</dbReference>
<gene>
    <name evidence="5" type="primary">LOC118889447</name>
</gene>
<feature type="compositionally biased region" description="Acidic residues" evidence="3">
    <location>
        <begin position="10"/>
        <end position="37"/>
    </location>
</feature>
<dbReference type="PANTHER" id="PTHR11875">
    <property type="entry name" value="TESTIS-SPECIFIC Y-ENCODED PROTEIN"/>
    <property type="match status" value="1"/>
</dbReference>
<dbReference type="AlphaFoldDB" id="A0A8B8WIS5"/>
<dbReference type="InterPro" id="IPR037231">
    <property type="entry name" value="NAP-like_sf"/>
</dbReference>
<dbReference type="Gene3D" id="3.30.1120.90">
    <property type="entry name" value="Nucleosome assembly protein"/>
    <property type="match status" value="1"/>
</dbReference>
<keyword evidence="4" id="KW-1185">Reference proteome</keyword>
<protein>
    <submittedName>
        <fullName evidence="5">Testis-specific Y-encoded protein 4-like isoform X1</fullName>
    </submittedName>
</protein>
<evidence type="ECO:0000256" key="1">
    <source>
        <dbReference type="ARBA" id="ARBA00009947"/>
    </source>
</evidence>
<reference evidence="5" key="1">
    <citation type="submission" date="2025-08" db="UniProtKB">
        <authorList>
            <consortium name="RefSeq"/>
        </authorList>
    </citation>
    <scope>IDENTIFICATION</scope>
    <source>
        <tissue evidence="5">Epidermis and Blubber</tissue>
    </source>
</reference>
<evidence type="ECO:0000256" key="2">
    <source>
        <dbReference type="RuleBase" id="RU003876"/>
    </source>
</evidence>
<dbReference type="Proteomes" id="UP000694857">
    <property type="component" value="Chromosome Y"/>
</dbReference>
<dbReference type="InterPro" id="IPR002164">
    <property type="entry name" value="NAP_family"/>
</dbReference>
<evidence type="ECO:0000313" key="4">
    <source>
        <dbReference type="Proteomes" id="UP000694857"/>
    </source>
</evidence>
<evidence type="ECO:0000313" key="5">
    <source>
        <dbReference type="RefSeq" id="XP_036697093.1"/>
    </source>
</evidence>
<evidence type="ECO:0000256" key="3">
    <source>
        <dbReference type="SAM" id="MobiDB-lite"/>
    </source>
</evidence>